<dbReference type="InterPro" id="IPR033469">
    <property type="entry name" value="CYTH-like_dom_sf"/>
</dbReference>
<name>A0A810PMB8_9FIRM</name>
<feature type="active site" description="Proton acceptor" evidence="1">
    <location>
        <position position="37"/>
    </location>
</feature>
<dbReference type="PIRSF" id="PIRSF016487">
    <property type="entry name" value="CYTH_UCP016487"/>
    <property type="match status" value="1"/>
</dbReference>
<sequence>MNSSEPLEIERRFLILRPDTAELDRRCTRVYSMEQTYLLSPPHQTERVRRREGQDGVAFFHTVKIDRTALTRLEQEEAITPEAYEAYLSRRDPMTQTIYKTRYCLPEGPYTFEIDLYPFWPHYAVMEIELPREDAPFRFPHGIRVIRELTGDHRFSNAALSRRIPAENELL</sequence>
<dbReference type="SUPFAM" id="SSF55154">
    <property type="entry name" value="CYTH-like phosphatases"/>
    <property type="match status" value="1"/>
</dbReference>
<keyword evidence="4" id="KW-1185">Reference proteome</keyword>
<feature type="domain" description="CYTH" evidence="2">
    <location>
        <begin position="6"/>
        <end position="171"/>
    </location>
</feature>
<gene>
    <name evidence="3" type="ORF">MM35RIKEN_01300</name>
</gene>
<reference evidence="3" key="1">
    <citation type="submission" date="2020-09" db="EMBL/GenBank/DDBJ databases">
        <title>New species isolated from human feces.</title>
        <authorList>
            <person name="Kitahara M."/>
            <person name="Shigeno Y."/>
            <person name="Shime M."/>
            <person name="Matsumoto Y."/>
            <person name="Nakamura S."/>
            <person name="Motooka D."/>
            <person name="Fukuoka S."/>
            <person name="Nishikawa H."/>
            <person name="Benno Y."/>
        </authorList>
    </citation>
    <scope>NUCLEOTIDE SEQUENCE</scope>
    <source>
        <strain evidence="3">MM35</strain>
    </source>
</reference>
<dbReference type="KEGG" id="vfa:MM35RIKEN_01300"/>
<evidence type="ECO:0000313" key="3">
    <source>
        <dbReference type="EMBL" id="BCK77938.1"/>
    </source>
</evidence>
<evidence type="ECO:0000313" key="4">
    <source>
        <dbReference type="Proteomes" id="UP000681343"/>
    </source>
</evidence>
<dbReference type="SMART" id="SM01118">
    <property type="entry name" value="CYTH"/>
    <property type="match status" value="1"/>
</dbReference>
<dbReference type="EMBL" id="AP023415">
    <property type="protein sequence ID" value="BCK77938.1"/>
    <property type="molecule type" value="Genomic_DNA"/>
</dbReference>
<dbReference type="InterPro" id="IPR023577">
    <property type="entry name" value="CYTH_domain"/>
</dbReference>
<dbReference type="PANTHER" id="PTHR40114:SF1">
    <property type="entry name" value="SLR0698 PROTEIN"/>
    <property type="match status" value="1"/>
</dbReference>
<evidence type="ECO:0000259" key="2">
    <source>
        <dbReference type="PROSITE" id="PS51707"/>
    </source>
</evidence>
<dbReference type="InterPro" id="IPR012042">
    <property type="entry name" value="NeuTTM/CthTTM-like"/>
</dbReference>
<evidence type="ECO:0000256" key="1">
    <source>
        <dbReference type="PIRSR" id="PIRSR016487-1"/>
    </source>
</evidence>
<accession>A0A810PMB8</accession>
<organism evidence="3 4">
    <name type="scientific">Vescimonas fastidiosa</name>
    <dbReference type="NCBI Taxonomy" id="2714353"/>
    <lineage>
        <taxon>Bacteria</taxon>
        <taxon>Bacillati</taxon>
        <taxon>Bacillota</taxon>
        <taxon>Clostridia</taxon>
        <taxon>Eubacteriales</taxon>
        <taxon>Oscillospiraceae</taxon>
        <taxon>Vescimonas</taxon>
    </lineage>
</organism>
<dbReference type="Gene3D" id="2.40.320.10">
    <property type="entry name" value="Hypothetical Protein Pfu-838710-001"/>
    <property type="match status" value="1"/>
</dbReference>
<dbReference type="RefSeq" id="WP_212818411.1">
    <property type="nucleotide sequence ID" value="NZ_AP023415.1"/>
</dbReference>
<protein>
    <recommendedName>
        <fullName evidence="2">CYTH domain-containing protein</fullName>
    </recommendedName>
</protein>
<dbReference type="AlphaFoldDB" id="A0A810PMB8"/>
<dbReference type="PROSITE" id="PS51707">
    <property type="entry name" value="CYTH"/>
    <property type="match status" value="1"/>
</dbReference>
<proteinExistence type="predicted"/>
<dbReference type="PANTHER" id="PTHR40114">
    <property type="entry name" value="SLR0698 PROTEIN"/>
    <property type="match status" value="1"/>
</dbReference>
<dbReference type="Proteomes" id="UP000681343">
    <property type="component" value="Chromosome"/>
</dbReference>